<reference evidence="12 13" key="1">
    <citation type="submission" date="2018-04" db="EMBL/GenBank/DDBJ databases">
        <title>Complete genome uncultured novel isolate.</title>
        <authorList>
            <person name="Merlino G."/>
        </authorList>
    </citation>
    <scope>NUCLEOTIDE SEQUENCE [LARGE SCALE GENOMIC DNA]</scope>
    <source>
        <strain evidence="13">R1DC9</strain>
    </source>
</reference>
<keyword evidence="9" id="KW-0464">Manganese</keyword>
<keyword evidence="5" id="KW-0645">Protease</keyword>
<sequence>MQYRERRNKLAEKIGEGLILITGNDEAPMNYKDNYYPFRQDSTFLYLCGISQPGLALIIDASTGNTILFGEEMTTDDMVWTGPQPSLRELADKALIDDVRPYSTIREFLHNQQKEVCFLPPYRGDNVLKIANWIGIRSAEVLNGASERLVEAVVSLREIKDEDEINEMEDAVNISAEMHIEAMKVAKEGMTEAEVMAHIKKIALAKGKGTAYPPIVTRNGEILHNHHYDSVLKKGDLLLIDSGAQNKNFYAGDITRTFPIADEFTDKQKEIYSIVLKAEKECISAAKEGVSNLSLHLKSARIIVEGLSSLGIMKGDPDEAVASGAHALFMPHGLGHQIGIDVHDMEDLGEDLVGYDKEIKRSKQFGLKSLRLGKKLIAGMVITVEPGIYFIPGLIEIWKNDQMFTEFINYDKLEEYLDFGGIRIEDNVLIEKNGQRILGKPIPKEIKDIEKLR</sequence>
<evidence type="ECO:0000256" key="1">
    <source>
        <dbReference type="ARBA" id="ARBA00001424"/>
    </source>
</evidence>
<evidence type="ECO:0000256" key="2">
    <source>
        <dbReference type="ARBA" id="ARBA00001936"/>
    </source>
</evidence>
<evidence type="ECO:0000256" key="4">
    <source>
        <dbReference type="ARBA" id="ARBA00012574"/>
    </source>
</evidence>
<dbReference type="SMART" id="SM01011">
    <property type="entry name" value="AMP_N"/>
    <property type="match status" value="1"/>
</dbReference>
<dbReference type="Pfam" id="PF05195">
    <property type="entry name" value="AMP_N"/>
    <property type="match status" value="1"/>
</dbReference>
<dbReference type="Gene3D" id="3.40.350.10">
    <property type="entry name" value="Creatinase/prolidase N-terminal domain"/>
    <property type="match status" value="1"/>
</dbReference>
<dbReference type="GO" id="GO:0005829">
    <property type="term" value="C:cytosol"/>
    <property type="evidence" value="ECO:0007669"/>
    <property type="project" value="TreeGrafter"/>
</dbReference>
<dbReference type="InterPro" id="IPR052433">
    <property type="entry name" value="X-Pro_dipept-like"/>
</dbReference>
<keyword evidence="13" id="KW-1185">Reference proteome</keyword>
<evidence type="ECO:0000256" key="6">
    <source>
        <dbReference type="ARBA" id="ARBA00022723"/>
    </source>
</evidence>
<dbReference type="Pfam" id="PF00557">
    <property type="entry name" value="Peptidase_M24"/>
    <property type="match status" value="1"/>
</dbReference>
<keyword evidence="12" id="KW-0031">Aminopeptidase</keyword>
<dbReference type="CDD" id="cd01087">
    <property type="entry name" value="Prolidase"/>
    <property type="match status" value="1"/>
</dbReference>
<evidence type="ECO:0000256" key="10">
    <source>
        <dbReference type="RuleBase" id="RU000590"/>
    </source>
</evidence>
<dbReference type="InterPro" id="IPR029149">
    <property type="entry name" value="Creatin/AminoP/Spt16_N"/>
</dbReference>
<dbReference type="RefSeq" id="WP_137090849.1">
    <property type="nucleotide sequence ID" value="NZ_CP028923.1"/>
</dbReference>
<evidence type="ECO:0000256" key="9">
    <source>
        <dbReference type="ARBA" id="ARBA00023211"/>
    </source>
</evidence>
<proteinExistence type="inferred from homology"/>
<dbReference type="OrthoDB" id="9806388at2"/>
<dbReference type="SUPFAM" id="SSF55920">
    <property type="entry name" value="Creatinase/aminopeptidase"/>
    <property type="match status" value="1"/>
</dbReference>
<evidence type="ECO:0000313" key="12">
    <source>
        <dbReference type="EMBL" id="QCK15263.1"/>
    </source>
</evidence>
<dbReference type="InterPro" id="IPR007865">
    <property type="entry name" value="Aminopep_P_N"/>
</dbReference>
<keyword evidence="8" id="KW-0482">Metalloprotease</keyword>
<evidence type="ECO:0000256" key="8">
    <source>
        <dbReference type="ARBA" id="ARBA00023049"/>
    </source>
</evidence>
<dbReference type="AlphaFoldDB" id="A0A4D7JJW8"/>
<evidence type="ECO:0000259" key="11">
    <source>
        <dbReference type="SMART" id="SM01011"/>
    </source>
</evidence>
<dbReference type="KEGG" id="fpf:DCC35_11150"/>
<dbReference type="PANTHER" id="PTHR43226:SF4">
    <property type="entry name" value="XAA-PRO AMINOPEPTIDASE 3"/>
    <property type="match status" value="1"/>
</dbReference>
<accession>A0A4D7JJW8</accession>
<organism evidence="12 13">
    <name type="scientific">Mangrovivirga cuniculi</name>
    <dbReference type="NCBI Taxonomy" id="2715131"/>
    <lineage>
        <taxon>Bacteria</taxon>
        <taxon>Pseudomonadati</taxon>
        <taxon>Bacteroidota</taxon>
        <taxon>Cytophagia</taxon>
        <taxon>Cytophagales</taxon>
        <taxon>Mangrovivirgaceae</taxon>
        <taxon>Mangrovivirga</taxon>
    </lineage>
</organism>
<dbReference type="InterPro" id="IPR036005">
    <property type="entry name" value="Creatinase/aminopeptidase-like"/>
</dbReference>
<comment type="catalytic activity">
    <reaction evidence="1">
        <text>Release of any N-terminal amino acid, including proline, that is linked to proline, even from a dipeptide or tripeptide.</text>
        <dbReference type="EC" id="3.4.11.9"/>
    </reaction>
</comment>
<evidence type="ECO:0000313" key="13">
    <source>
        <dbReference type="Proteomes" id="UP000298616"/>
    </source>
</evidence>
<keyword evidence="7" id="KW-0378">Hydrolase</keyword>
<protein>
    <recommendedName>
        <fullName evidence="4">Xaa-Pro aminopeptidase</fullName>
        <ecNumber evidence="4">3.4.11.9</ecNumber>
    </recommendedName>
</protein>
<comment type="cofactor">
    <cofactor evidence="2">
        <name>Mn(2+)</name>
        <dbReference type="ChEBI" id="CHEBI:29035"/>
    </cofactor>
</comment>
<evidence type="ECO:0000256" key="7">
    <source>
        <dbReference type="ARBA" id="ARBA00022801"/>
    </source>
</evidence>
<comment type="similarity">
    <text evidence="3 10">Belongs to the peptidase M24B family.</text>
</comment>
<dbReference type="EC" id="3.4.11.9" evidence="4"/>
<dbReference type="Proteomes" id="UP000298616">
    <property type="component" value="Chromosome"/>
</dbReference>
<evidence type="ECO:0000256" key="3">
    <source>
        <dbReference type="ARBA" id="ARBA00008766"/>
    </source>
</evidence>
<dbReference type="SUPFAM" id="SSF53092">
    <property type="entry name" value="Creatinase/prolidase N-terminal domain"/>
    <property type="match status" value="1"/>
</dbReference>
<dbReference type="PROSITE" id="PS00491">
    <property type="entry name" value="PROLINE_PEPTIDASE"/>
    <property type="match status" value="1"/>
</dbReference>
<dbReference type="Gene3D" id="3.90.230.10">
    <property type="entry name" value="Creatinase/methionine aminopeptidase superfamily"/>
    <property type="match status" value="1"/>
</dbReference>
<dbReference type="PANTHER" id="PTHR43226">
    <property type="entry name" value="XAA-PRO AMINOPEPTIDASE 3"/>
    <property type="match status" value="1"/>
</dbReference>
<dbReference type="GO" id="GO:0070006">
    <property type="term" value="F:metalloaminopeptidase activity"/>
    <property type="evidence" value="ECO:0007669"/>
    <property type="project" value="InterPro"/>
</dbReference>
<dbReference type="EMBL" id="CP028923">
    <property type="protein sequence ID" value="QCK15263.1"/>
    <property type="molecule type" value="Genomic_DNA"/>
</dbReference>
<name>A0A4D7JJW8_9BACT</name>
<dbReference type="GO" id="GO:0030145">
    <property type="term" value="F:manganese ion binding"/>
    <property type="evidence" value="ECO:0007669"/>
    <property type="project" value="InterPro"/>
</dbReference>
<feature type="domain" description="Aminopeptidase P N-terminal" evidence="11">
    <location>
        <begin position="1"/>
        <end position="128"/>
    </location>
</feature>
<dbReference type="InterPro" id="IPR000994">
    <property type="entry name" value="Pept_M24"/>
</dbReference>
<keyword evidence="6 10" id="KW-0479">Metal-binding</keyword>
<dbReference type="InterPro" id="IPR001131">
    <property type="entry name" value="Peptidase_M24B_aminopep-P_CS"/>
</dbReference>
<evidence type="ECO:0000256" key="5">
    <source>
        <dbReference type="ARBA" id="ARBA00022670"/>
    </source>
</evidence>
<dbReference type="GO" id="GO:0006508">
    <property type="term" value="P:proteolysis"/>
    <property type="evidence" value="ECO:0007669"/>
    <property type="project" value="UniProtKB-KW"/>
</dbReference>
<gene>
    <name evidence="12" type="ORF">DCC35_11150</name>
</gene>